<evidence type="ECO:0000313" key="2">
    <source>
        <dbReference type="EMBL" id="KAK5970471.1"/>
    </source>
</evidence>
<comment type="caution">
    <text evidence="2">The sequence shown here is derived from an EMBL/GenBank/DDBJ whole genome shotgun (WGS) entry which is preliminary data.</text>
</comment>
<organism evidence="2 3">
    <name type="scientific">Trichostrongylus colubriformis</name>
    <name type="common">Black scour worm</name>
    <dbReference type="NCBI Taxonomy" id="6319"/>
    <lineage>
        <taxon>Eukaryota</taxon>
        <taxon>Metazoa</taxon>
        <taxon>Ecdysozoa</taxon>
        <taxon>Nematoda</taxon>
        <taxon>Chromadorea</taxon>
        <taxon>Rhabditida</taxon>
        <taxon>Rhabditina</taxon>
        <taxon>Rhabditomorpha</taxon>
        <taxon>Strongyloidea</taxon>
        <taxon>Trichostrongylidae</taxon>
        <taxon>Trichostrongylus</taxon>
    </lineage>
</organism>
<keyword evidence="2" id="KW-0418">Kinase</keyword>
<dbReference type="InterPro" id="IPR020635">
    <property type="entry name" value="Tyr_kinase_cat_dom"/>
</dbReference>
<dbReference type="InterPro" id="IPR001245">
    <property type="entry name" value="Ser-Thr/Tyr_kinase_cat_dom"/>
</dbReference>
<dbReference type="GO" id="GO:0005886">
    <property type="term" value="C:plasma membrane"/>
    <property type="evidence" value="ECO:0007669"/>
    <property type="project" value="TreeGrafter"/>
</dbReference>
<dbReference type="EMBL" id="WIXE01018940">
    <property type="protein sequence ID" value="KAK5970471.1"/>
    <property type="molecule type" value="Genomic_DNA"/>
</dbReference>
<dbReference type="InterPro" id="IPR011009">
    <property type="entry name" value="Kinase-like_dom_sf"/>
</dbReference>
<name>A0AAN8IEN8_TRICO</name>
<dbReference type="PROSITE" id="PS50011">
    <property type="entry name" value="PROTEIN_KINASE_DOM"/>
    <property type="match status" value="1"/>
</dbReference>
<dbReference type="SMART" id="SM00219">
    <property type="entry name" value="TyrKc"/>
    <property type="match status" value="1"/>
</dbReference>
<evidence type="ECO:0000259" key="1">
    <source>
        <dbReference type="PROSITE" id="PS50011"/>
    </source>
</evidence>
<dbReference type="AlphaFoldDB" id="A0AAN8IEN8"/>
<dbReference type="Gene3D" id="1.10.510.10">
    <property type="entry name" value="Transferase(Phosphotransferase) domain 1"/>
    <property type="match status" value="1"/>
</dbReference>
<keyword evidence="3" id="KW-1185">Reference proteome</keyword>
<dbReference type="GO" id="GO:0005524">
    <property type="term" value="F:ATP binding"/>
    <property type="evidence" value="ECO:0007669"/>
    <property type="project" value="InterPro"/>
</dbReference>
<sequence length="145" mass="16970">MKKCLHRDVACRNCLLDENQDRVKLSDFGLSKQGNFYKIPKEENTPIRWAAPEVLSTAIYTAKSDIYSYGILVWEIFHHAERPYGDIPNKVIREKIADPQFRPAINAKLPKEVKYLMEYCWKAEPERRPTIATVVAYIRSKARKR</sequence>
<accession>A0AAN8IEN8</accession>
<dbReference type="InterPro" id="IPR050122">
    <property type="entry name" value="RTK"/>
</dbReference>
<feature type="domain" description="Protein kinase" evidence="1">
    <location>
        <begin position="1"/>
        <end position="138"/>
    </location>
</feature>
<gene>
    <name evidence="2" type="ORF">GCK32_018174</name>
</gene>
<dbReference type="SUPFAM" id="SSF56112">
    <property type="entry name" value="Protein kinase-like (PK-like)"/>
    <property type="match status" value="1"/>
</dbReference>
<keyword evidence="2" id="KW-0808">Transferase</keyword>
<dbReference type="PANTHER" id="PTHR24416">
    <property type="entry name" value="TYROSINE-PROTEIN KINASE RECEPTOR"/>
    <property type="match status" value="1"/>
</dbReference>
<evidence type="ECO:0000313" key="3">
    <source>
        <dbReference type="Proteomes" id="UP001331761"/>
    </source>
</evidence>
<dbReference type="GO" id="GO:0043235">
    <property type="term" value="C:receptor complex"/>
    <property type="evidence" value="ECO:0007669"/>
    <property type="project" value="TreeGrafter"/>
</dbReference>
<proteinExistence type="predicted"/>
<dbReference type="GO" id="GO:0004714">
    <property type="term" value="F:transmembrane receptor protein tyrosine kinase activity"/>
    <property type="evidence" value="ECO:0007669"/>
    <property type="project" value="TreeGrafter"/>
</dbReference>
<dbReference type="PANTHER" id="PTHR24416:SF611">
    <property type="entry name" value="TYROSINE-PROTEIN KINASE TRANSMEMBRANE RECEPTOR ROR"/>
    <property type="match status" value="1"/>
</dbReference>
<reference evidence="2 3" key="1">
    <citation type="submission" date="2019-10" db="EMBL/GenBank/DDBJ databases">
        <title>Assembly and Annotation for the nematode Trichostrongylus colubriformis.</title>
        <authorList>
            <person name="Martin J."/>
        </authorList>
    </citation>
    <scope>NUCLEOTIDE SEQUENCE [LARGE SCALE GENOMIC DNA]</scope>
    <source>
        <strain evidence="2">G859</strain>
        <tissue evidence="2">Whole worm</tissue>
    </source>
</reference>
<dbReference type="InterPro" id="IPR000719">
    <property type="entry name" value="Prot_kinase_dom"/>
</dbReference>
<protein>
    <submittedName>
        <fullName evidence="2">Protein kinase domain-containing protein</fullName>
    </submittedName>
</protein>
<dbReference type="Pfam" id="PF07714">
    <property type="entry name" value="PK_Tyr_Ser-Thr"/>
    <property type="match status" value="1"/>
</dbReference>
<dbReference type="Proteomes" id="UP001331761">
    <property type="component" value="Unassembled WGS sequence"/>
</dbReference>
<dbReference type="GO" id="GO:0007169">
    <property type="term" value="P:cell surface receptor protein tyrosine kinase signaling pathway"/>
    <property type="evidence" value="ECO:0007669"/>
    <property type="project" value="TreeGrafter"/>
</dbReference>
<dbReference type="PRINTS" id="PR00109">
    <property type="entry name" value="TYRKINASE"/>
</dbReference>